<dbReference type="Proteomes" id="UP001523216">
    <property type="component" value="Unassembled WGS sequence"/>
</dbReference>
<protein>
    <recommendedName>
        <fullName evidence="3">Orc1-like AAA ATPase domain-containing protein</fullName>
    </recommendedName>
</protein>
<dbReference type="RefSeq" id="WP_251798989.1">
    <property type="nucleotide sequence ID" value="NZ_JAMQOL010000019.1"/>
</dbReference>
<evidence type="ECO:0000313" key="1">
    <source>
        <dbReference type="EMBL" id="MCM4079116.1"/>
    </source>
</evidence>
<comment type="caution">
    <text evidence="1">The sequence shown here is derived from an EMBL/GenBank/DDBJ whole genome shotgun (WGS) entry which is preliminary data.</text>
</comment>
<keyword evidence="2" id="KW-1185">Reference proteome</keyword>
<accession>A0ABT0XZ95</accession>
<dbReference type="InterPro" id="IPR027417">
    <property type="entry name" value="P-loop_NTPase"/>
</dbReference>
<organism evidence="1 2">
    <name type="scientific">Paractinoplanes hotanensis</name>
    <dbReference type="NCBI Taxonomy" id="2906497"/>
    <lineage>
        <taxon>Bacteria</taxon>
        <taxon>Bacillati</taxon>
        <taxon>Actinomycetota</taxon>
        <taxon>Actinomycetes</taxon>
        <taxon>Micromonosporales</taxon>
        <taxon>Micromonosporaceae</taxon>
        <taxon>Paractinoplanes</taxon>
    </lineage>
</organism>
<gene>
    <name evidence="1" type="ORF">LXN57_16200</name>
</gene>
<name>A0ABT0XZ95_9ACTN</name>
<sequence>MDVDLRVRPELLKELRRHARGLVFAVGERGSGRSATLAAFAGELRQDDEPPIVACYRFSNDPAELLNRALLAQLVAAVAESPHAERQLCALGESRRLDEPGDLLAMLRIAARVRPVVCLLDDFSAADLVWWRLFLRDSAPELARLPLLIVAALDAGEGRIVDHQDLATSLDSWFASTVRLGPAGADELEAQIGGRLVEPLRSDVFELAGGGAGRVGDLWRELVDGGAVEFDRDEWRWRWGEPEDHSGFVRDAFDRRIRQRCPTPEECALAWAVVRMAAIEGPEFTPAAVAVALHRIGCDGCDDVDAVVDFIDEVLAGPELFEVGDTAWRWRDRYAYRARFLHLGHAEALRRFGLDDEERRDWAAALGYALEELYVGAADHIGPVLAGVWAQAGEPDRAGCAGALTERRRRGLMRDEAAEPVDHLIYVDHLLTEARGAAPSNPWRALELGRRALSEAERSGSGNAVALSLVTIAAGLQALDKAGEALPYASRAAAVAGAHPSTRRRALTSLASCRLAIAEDGDLAEAERISDELLATATSATERRTAHALREQARAAELFGTGALPEARAVLLAAPDPSCLRLLRTIADRLGDTAVAEELAHLSLVLAWDDARRRAWAGQDAEVARLAAALDDLGGYLRKLHAQA</sequence>
<dbReference type="EMBL" id="JAMQOL010000019">
    <property type="protein sequence ID" value="MCM4079116.1"/>
    <property type="molecule type" value="Genomic_DNA"/>
</dbReference>
<evidence type="ECO:0000313" key="2">
    <source>
        <dbReference type="Proteomes" id="UP001523216"/>
    </source>
</evidence>
<proteinExistence type="predicted"/>
<reference evidence="1 2" key="1">
    <citation type="submission" date="2022-06" db="EMBL/GenBank/DDBJ databases">
        <title>Actinoplanes abujensis sp. nov., isolated from Nigerian arid soil.</title>
        <authorList>
            <person name="Ding P."/>
        </authorList>
    </citation>
    <scope>NUCLEOTIDE SEQUENCE [LARGE SCALE GENOMIC DNA]</scope>
    <source>
        <strain evidence="2">TRM88002</strain>
    </source>
</reference>
<dbReference type="SUPFAM" id="SSF52540">
    <property type="entry name" value="P-loop containing nucleoside triphosphate hydrolases"/>
    <property type="match status" value="1"/>
</dbReference>
<evidence type="ECO:0008006" key="3">
    <source>
        <dbReference type="Google" id="ProtNLM"/>
    </source>
</evidence>